<feature type="region of interest" description="Disordered" evidence="1">
    <location>
        <begin position="47"/>
        <end position="67"/>
    </location>
</feature>
<name>A0A158J9G6_9BURK</name>
<dbReference type="EMBL" id="FCON02000037">
    <property type="protein sequence ID" value="SAL65488.1"/>
    <property type="molecule type" value="Genomic_DNA"/>
</dbReference>
<dbReference type="Proteomes" id="UP000054770">
    <property type="component" value="Unassembled WGS sequence"/>
</dbReference>
<protein>
    <submittedName>
        <fullName evidence="2">Uncharacterized protein</fullName>
    </submittedName>
</protein>
<accession>A0A158J9G6</accession>
<proteinExistence type="predicted"/>
<feature type="region of interest" description="Disordered" evidence="1">
    <location>
        <begin position="180"/>
        <end position="202"/>
    </location>
</feature>
<evidence type="ECO:0000313" key="3">
    <source>
        <dbReference type="Proteomes" id="UP000054770"/>
    </source>
</evidence>
<evidence type="ECO:0000256" key="1">
    <source>
        <dbReference type="SAM" id="MobiDB-lite"/>
    </source>
</evidence>
<evidence type="ECO:0000313" key="2">
    <source>
        <dbReference type="EMBL" id="SAL65488.1"/>
    </source>
</evidence>
<gene>
    <name evidence="2" type="ORF">AWB68_03626</name>
</gene>
<keyword evidence="3" id="KW-1185">Reference proteome</keyword>
<organism evidence="2 3">
    <name type="scientific">Caballeronia choica</name>
    <dbReference type="NCBI Taxonomy" id="326476"/>
    <lineage>
        <taxon>Bacteria</taxon>
        <taxon>Pseudomonadati</taxon>
        <taxon>Pseudomonadota</taxon>
        <taxon>Betaproteobacteria</taxon>
        <taxon>Burkholderiales</taxon>
        <taxon>Burkholderiaceae</taxon>
        <taxon>Caballeronia</taxon>
    </lineage>
</organism>
<reference evidence="2" key="1">
    <citation type="submission" date="2016-01" db="EMBL/GenBank/DDBJ databases">
        <authorList>
            <person name="Peeters C."/>
        </authorList>
    </citation>
    <scope>NUCLEOTIDE SEQUENCE [LARGE SCALE GENOMIC DNA]</scope>
    <source>
        <strain evidence="2">LMG 22940</strain>
    </source>
</reference>
<comment type="caution">
    <text evidence="2">The sequence shown here is derived from an EMBL/GenBank/DDBJ whole genome shotgun (WGS) entry which is preliminary data.</text>
</comment>
<dbReference type="AlphaFoldDB" id="A0A158J9G6"/>
<sequence length="216" mass="23443">MSAVLLYESRVASARQEFVDKSSAVLGNGIGPLKWIFEHPGNRAIRKRRPCASAPERSLSKRDLSTASGTGFGNVAKNFVEHGEKRLFQIALQNDRVLQLRASHGAWIGGAEISIGHDPHTGQSLWQQSELTECRQTNPKVEVAELDEACPKPANCDKLSTPHDGGRQEKTIANIKKVPEPTGLQPFLGGEQSIGPRSSRGLPGFVNKLPGCEACR</sequence>